<dbReference type="PANTHER" id="PTHR21039">
    <property type="entry name" value="HISTIDINOL PHOSPHATASE-RELATED"/>
    <property type="match status" value="1"/>
</dbReference>
<evidence type="ECO:0000256" key="3">
    <source>
        <dbReference type="ARBA" id="ARBA00013085"/>
    </source>
</evidence>
<keyword evidence="4" id="KW-0028">Amino-acid biosynthesis</keyword>
<reference evidence="9 10" key="1">
    <citation type="submission" date="2017-09" db="EMBL/GenBank/DDBJ databases">
        <authorList>
            <person name="Ehlers B."/>
            <person name="Leendertz F.H."/>
        </authorList>
    </citation>
    <scope>NUCLEOTIDE SEQUENCE [LARGE SCALE GENOMIC DNA]</scope>
    <source>
        <strain evidence="9 10">CGMCC 4.6857</strain>
    </source>
</reference>
<dbReference type="EC" id="3.1.3.15" evidence="3"/>
<dbReference type="GO" id="GO:0004401">
    <property type="term" value="F:histidinol-phosphatase activity"/>
    <property type="evidence" value="ECO:0007669"/>
    <property type="project" value="UniProtKB-EC"/>
</dbReference>
<comment type="similarity">
    <text evidence="2">Belongs to the PHP hydrolase family. HisK subfamily.</text>
</comment>
<dbReference type="Proteomes" id="UP000219612">
    <property type="component" value="Unassembled WGS sequence"/>
</dbReference>
<dbReference type="InterPro" id="IPR004013">
    <property type="entry name" value="PHP_dom"/>
</dbReference>
<proteinExistence type="inferred from homology"/>
<dbReference type="EMBL" id="OBDY01000003">
    <property type="protein sequence ID" value="SNY28833.1"/>
    <property type="molecule type" value="Genomic_DNA"/>
</dbReference>
<dbReference type="AlphaFoldDB" id="A0A285GZT9"/>
<keyword evidence="5" id="KW-0378">Hydrolase</keyword>
<sequence>MVQDGHIEREERLGKLIEREPAELRGFAVRCSGAAHWRPEEDDTDAVHDAAVRIAVYLCRGVTVNAEEAVQVDVPAGFLPAFAPGRLLPRLTGLHSATRQSPGAFTAAAHQKHTASLILDDDTAARSQLHSATSFLPWLATRTPCYCGFMLPTDGHVHTEWSWDCEPGDMEASCARALRMGLPAVAFTEHLDFTVWTNVEPSPDAPAKVTDLIGEDGTLTPPPLDVDGYLACVQRCRDKFPDLVILTGVEAGEPHWHRDQFATVLGAGQFDRVLASLHTLPLGGGLNEPGEHFARRPAADVVRDYLAEIPRLVAGFADFEALAHIDFVSRYWPAAAGPFNPTDFEEEFRYALTTVATTGRALEVNTNHKPFPEIVRWWREVGGEVITFGSDAHAPSFVGHGFAEAVAMVEALGFRAGRHPYDRWYA</sequence>
<evidence type="ECO:0000256" key="5">
    <source>
        <dbReference type="ARBA" id="ARBA00022801"/>
    </source>
</evidence>
<dbReference type="UniPathway" id="UPA00031">
    <property type="reaction ID" value="UER00013"/>
</dbReference>
<dbReference type="Gene3D" id="3.20.20.140">
    <property type="entry name" value="Metal-dependent hydrolases"/>
    <property type="match status" value="1"/>
</dbReference>
<comment type="catalytic activity">
    <reaction evidence="7">
        <text>L-histidinol phosphate + H2O = L-histidinol + phosphate</text>
        <dbReference type="Rhea" id="RHEA:14465"/>
        <dbReference type="ChEBI" id="CHEBI:15377"/>
        <dbReference type="ChEBI" id="CHEBI:43474"/>
        <dbReference type="ChEBI" id="CHEBI:57699"/>
        <dbReference type="ChEBI" id="CHEBI:57980"/>
        <dbReference type="EC" id="3.1.3.15"/>
    </reaction>
</comment>
<evidence type="ECO:0000256" key="1">
    <source>
        <dbReference type="ARBA" id="ARBA00004970"/>
    </source>
</evidence>
<evidence type="ECO:0000256" key="6">
    <source>
        <dbReference type="ARBA" id="ARBA00023102"/>
    </source>
</evidence>
<evidence type="ECO:0000256" key="4">
    <source>
        <dbReference type="ARBA" id="ARBA00022605"/>
    </source>
</evidence>
<dbReference type="SUPFAM" id="SSF89550">
    <property type="entry name" value="PHP domain-like"/>
    <property type="match status" value="1"/>
</dbReference>
<gene>
    <name evidence="9" type="ORF">SAMN05421748_103141</name>
</gene>
<dbReference type="Pfam" id="PF02811">
    <property type="entry name" value="PHP"/>
    <property type="match status" value="1"/>
</dbReference>
<evidence type="ECO:0000256" key="7">
    <source>
        <dbReference type="ARBA" id="ARBA00049158"/>
    </source>
</evidence>
<dbReference type="InterPro" id="IPR016195">
    <property type="entry name" value="Pol/histidinol_Pase-like"/>
</dbReference>
<dbReference type="InterPro" id="IPR010140">
    <property type="entry name" value="Histidinol_P_phosphatase_HisJ"/>
</dbReference>
<evidence type="ECO:0000313" key="9">
    <source>
        <dbReference type="EMBL" id="SNY28833.1"/>
    </source>
</evidence>
<accession>A0A285GZT9</accession>
<protein>
    <recommendedName>
        <fullName evidence="3">histidinol-phosphatase</fullName>
        <ecNumber evidence="3">3.1.3.15</ecNumber>
    </recommendedName>
</protein>
<feature type="domain" description="PHP" evidence="8">
    <location>
        <begin position="154"/>
        <end position="367"/>
    </location>
</feature>
<dbReference type="GO" id="GO:0005737">
    <property type="term" value="C:cytoplasm"/>
    <property type="evidence" value="ECO:0007669"/>
    <property type="project" value="TreeGrafter"/>
</dbReference>
<evidence type="ECO:0000256" key="2">
    <source>
        <dbReference type="ARBA" id="ARBA00009152"/>
    </source>
</evidence>
<evidence type="ECO:0000313" key="10">
    <source>
        <dbReference type="Proteomes" id="UP000219612"/>
    </source>
</evidence>
<keyword evidence="10" id="KW-1185">Reference proteome</keyword>
<evidence type="ECO:0000259" key="8">
    <source>
        <dbReference type="Pfam" id="PF02811"/>
    </source>
</evidence>
<keyword evidence="6" id="KW-0368">Histidine biosynthesis</keyword>
<name>A0A285GZT9_9ACTN</name>
<dbReference type="PANTHER" id="PTHR21039:SF0">
    <property type="entry name" value="HISTIDINOL-PHOSPHATASE"/>
    <property type="match status" value="1"/>
</dbReference>
<comment type="pathway">
    <text evidence="1">Amino-acid biosynthesis; L-histidine biosynthesis; L-histidine from 5-phospho-alpha-D-ribose 1-diphosphate: step 8/9.</text>
</comment>
<dbReference type="GO" id="GO:0000105">
    <property type="term" value="P:L-histidine biosynthetic process"/>
    <property type="evidence" value="ECO:0007669"/>
    <property type="project" value="UniProtKB-UniPathway"/>
</dbReference>
<organism evidence="9 10">
    <name type="scientific">Paractinoplanes atraurantiacus</name>
    <dbReference type="NCBI Taxonomy" id="1036182"/>
    <lineage>
        <taxon>Bacteria</taxon>
        <taxon>Bacillati</taxon>
        <taxon>Actinomycetota</taxon>
        <taxon>Actinomycetes</taxon>
        <taxon>Micromonosporales</taxon>
        <taxon>Micromonosporaceae</taxon>
        <taxon>Paractinoplanes</taxon>
    </lineage>
</organism>